<sequence>MSLSCSPQKVKKGLGQTSNQRRAQRPTRCVLLHSFEECCRDASVTCVADGSMSPGPCGQLQDTITFYGSTKGNVKAFQFWIGKPIATVGQRKMTPVTALLVVPTHSLLWCGDEVGGVTVFRLSLKKGSTGGEVSFSDGFLCVAYHPASLTCFAMGGNDVVYSGSADGTLYSWSLKDPFEFIGKVGQHTGELAQIVLMRDDYLVSVGPDSAMVHVWPLGKRRVGQAPFALLGHTGGVLSCLYVPSLCSGGLLWSAGEDCFIHVWDVSDPVHFGCLLTDANTGHEKAWNTYTSSEEKETRVEAAESQEREDSLQVNSMRMLVGHKESVVALSAASGIVFSCDSSGLLLAWNPHRYWLLHAFTVLSHDEPLPQSLSTAPADRDVSVMGEVVRGAHCLGFMEGFLWNIDTAGGPRCMYMPIHSHLKKLPCNGTADVSFPSGEGSTWSAFLSEVWKLMQDTVSLFAQHVELCSETFACAVEAAVREEMRPHCGPSGLARPASPGGFYKGGKGANSTCTRQSQCESRAELLELQAAREALVRERELFTTQRREEKERWRAERQRLEEEAMRLEERAGALSHLEATLQKAKQKQDDTMAEYEELWRRIKTRDQERESQLVRVSAELSFLRLKYADWGGVKERDV</sequence>
<evidence type="ECO:0000256" key="1">
    <source>
        <dbReference type="ARBA" id="ARBA00022574"/>
    </source>
</evidence>
<dbReference type="GO" id="GO:0005840">
    <property type="term" value="C:ribosome"/>
    <property type="evidence" value="ECO:0007669"/>
    <property type="project" value="UniProtKB-KW"/>
</dbReference>
<dbReference type="InterPro" id="IPR015943">
    <property type="entry name" value="WD40/YVTN_repeat-like_dom_sf"/>
</dbReference>
<keyword evidence="3" id="KW-0687">Ribonucleoprotein</keyword>
<evidence type="ECO:0000256" key="3">
    <source>
        <dbReference type="ARBA" id="ARBA00022980"/>
    </source>
</evidence>
<dbReference type="Proteomes" id="UP000031737">
    <property type="component" value="Unassembled WGS sequence"/>
</dbReference>
<dbReference type="InterPro" id="IPR019775">
    <property type="entry name" value="WD40_repeat_CS"/>
</dbReference>
<dbReference type="PANTHER" id="PTHR44489:SF11">
    <property type="entry name" value="WD REPEAT DOMAIN 86"/>
    <property type="match status" value="1"/>
</dbReference>
<keyword evidence="1 4" id="KW-0853">WD repeat</keyword>
<dbReference type="SUPFAM" id="SSF50978">
    <property type="entry name" value="WD40 repeat-like"/>
    <property type="match status" value="1"/>
</dbReference>
<dbReference type="InterPro" id="IPR044715">
    <property type="entry name" value="WDR86-like"/>
</dbReference>
<dbReference type="VEuPathDB" id="TriTrypDB:TRSC58_03858"/>
<dbReference type="SMART" id="SM00320">
    <property type="entry name" value="WD40"/>
    <property type="match status" value="4"/>
</dbReference>
<keyword evidence="7" id="KW-1185">Reference proteome</keyword>
<dbReference type="PROSITE" id="PS00678">
    <property type="entry name" value="WD_REPEATS_1"/>
    <property type="match status" value="1"/>
</dbReference>
<dbReference type="OrthoDB" id="189968at2759"/>
<protein>
    <submittedName>
        <fullName evidence="6">Uncharacterized protein</fullName>
    </submittedName>
</protein>
<evidence type="ECO:0000313" key="6">
    <source>
        <dbReference type="EMBL" id="ESL08439.1"/>
    </source>
</evidence>
<accession>A0A061J0G9</accession>
<feature type="coiled-coil region" evidence="5">
    <location>
        <begin position="542"/>
        <end position="593"/>
    </location>
</feature>
<reference evidence="6 7" key="1">
    <citation type="submission" date="2013-07" db="EMBL/GenBank/DDBJ databases">
        <authorList>
            <person name="Stoco P.H."/>
            <person name="Wagner G."/>
            <person name="Gerber A."/>
            <person name="Zaha A."/>
            <person name="Thompson C."/>
            <person name="Bartholomeu D.C."/>
            <person name="Luckemeyer D.D."/>
            <person name="Bahia D."/>
            <person name="Loreto E."/>
            <person name="Prestes E.B."/>
            <person name="Lima F.M."/>
            <person name="Rodrigues-Luiz G."/>
            <person name="Vallejo G.A."/>
            <person name="Filho J.F."/>
            <person name="Monteiro K.M."/>
            <person name="Tyler K.M."/>
            <person name="de Almeida L.G."/>
            <person name="Ortiz M.F."/>
            <person name="Siervo M.A."/>
            <person name="de Moraes M.H."/>
            <person name="Cunha O.L."/>
            <person name="Mendonca-Neto R."/>
            <person name="Silva R."/>
            <person name="Teixeira S.M."/>
            <person name="Murta S.M."/>
            <person name="Sincero T.C."/>
            <person name="Mendes T.A."/>
            <person name="Urmenyi T.P."/>
            <person name="Silva V.G."/>
            <person name="da Rocha W.D."/>
            <person name="Andersson B."/>
            <person name="Romanha A.J."/>
            <person name="Steindel M."/>
            <person name="de Vasconcelos A.T."/>
            <person name="Grisard E.C."/>
        </authorList>
    </citation>
    <scope>NUCLEOTIDE SEQUENCE [LARGE SCALE GENOMIC DNA]</scope>
    <source>
        <strain evidence="6 7">SC58</strain>
    </source>
</reference>
<evidence type="ECO:0000313" key="7">
    <source>
        <dbReference type="Proteomes" id="UP000031737"/>
    </source>
</evidence>
<gene>
    <name evidence="6" type="ORF">TRSC58_03858</name>
</gene>
<organism evidence="6 7">
    <name type="scientific">Trypanosoma rangeli SC58</name>
    <dbReference type="NCBI Taxonomy" id="429131"/>
    <lineage>
        <taxon>Eukaryota</taxon>
        <taxon>Discoba</taxon>
        <taxon>Euglenozoa</taxon>
        <taxon>Kinetoplastea</taxon>
        <taxon>Metakinetoplastina</taxon>
        <taxon>Trypanosomatida</taxon>
        <taxon>Trypanosomatidae</taxon>
        <taxon>Trypanosoma</taxon>
        <taxon>Herpetosoma</taxon>
    </lineage>
</organism>
<comment type="caution">
    <text evidence="6">The sequence shown here is derived from an EMBL/GenBank/DDBJ whole genome shotgun (WGS) entry which is preliminary data.</text>
</comment>
<dbReference type="Gene3D" id="2.130.10.10">
    <property type="entry name" value="YVTN repeat-like/Quinoprotein amine dehydrogenase"/>
    <property type="match status" value="2"/>
</dbReference>
<keyword evidence="2" id="KW-0677">Repeat</keyword>
<dbReference type="AlphaFoldDB" id="A0A061J0G9"/>
<dbReference type="InterPro" id="IPR001680">
    <property type="entry name" value="WD40_rpt"/>
</dbReference>
<evidence type="ECO:0000256" key="4">
    <source>
        <dbReference type="PROSITE-ProRule" id="PRU00221"/>
    </source>
</evidence>
<name>A0A061J0G9_TRYRA</name>
<dbReference type="PROSITE" id="PS50082">
    <property type="entry name" value="WD_REPEATS_2"/>
    <property type="match status" value="1"/>
</dbReference>
<dbReference type="EMBL" id="AUPL01003858">
    <property type="protein sequence ID" value="ESL08439.1"/>
    <property type="molecule type" value="Genomic_DNA"/>
</dbReference>
<dbReference type="PANTHER" id="PTHR44489">
    <property type="match status" value="1"/>
</dbReference>
<keyword evidence="5" id="KW-0175">Coiled coil</keyword>
<evidence type="ECO:0000256" key="5">
    <source>
        <dbReference type="SAM" id="Coils"/>
    </source>
</evidence>
<evidence type="ECO:0000256" key="2">
    <source>
        <dbReference type="ARBA" id="ARBA00022737"/>
    </source>
</evidence>
<proteinExistence type="predicted"/>
<keyword evidence="3" id="KW-0689">Ribosomal protein</keyword>
<dbReference type="InterPro" id="IPR036322">
    <property type="entry name" value="WD40_repeat_dom_sf"/>
</dbReference>
<feature type="repeat" description="WD" evidence="4">
    <location>
        <begin position="229"/>
        <end position="266"/>
    </location>
</feature>